<evidence type="ECO:0000259" key="3">
    <source>
        <dbReference type="Pfam" id="PF13649"/>
    </source>
</evidence>
<dbReference type="CDD" id="cd02440">
    <property type="entry name" value="AdoMet_MTases"/>
    <property type="match status" value="1"/>
</dbReference>
<feature type="domain" description="Methyltransferase" evidence="3">
    <location>
        <begin position="55"/>
        <end position="150"/>
    </location>
</feature>
<accession>A0A6A9UTL7</accession>
<dbReference type="AlphaFoldDB" id="A0A6A9UTL7"/>
<evidence type="ECO:0000256" key="2">
    <source>
        <dbReference type="ARBA" id="ARBA00022679"/>
    </source>
</evidence>
<reference evidence="4 5" key="1">
    <citation type="submission" date="2019-12" db="EMBL/GenBank/DDBJ databases">
        <title>Auraticoccus cholistani sp. nov., an actinomycete isolated from soil of Cholistan desert.</title>
        <authorList>
            <person name="Cheema M.T."/>
        </authorList>
    </citation>
    <scope>NUCLEOTIDE SEQUENCE [LARGE SCALE GENOMIC DNA]</scope>
    <source>
        <strain evidence="4 5">F435</strain>
    </source>
</reference>
<keyword evidence="5" id="KW-1185">Reference proteome</keyword>
<proteinExistence type="predicted"/>
<dbReference type="Proteomes" id="UP000435304">
    <property type="component" value="Unassembled WGS sequence"/>
</dbReference>
<keyword evidence="2 4" id="KW-0808">Transferase</keyword>
<dbReference type="GO" id="GO:0032259">
    <property type="term" value="P:methylation"/>
    <property type="evidence" value="ECO:0007669"/>
    <property type="project" value="UniProtKB-KW"/>
</dbReference>
<comment type="caution">
    <text evidence="4">The sequence shown here is derived from an EMBL/GenBank/DDBJ whole genome shotgun (WGS) entry which is preliminary data.</text>
</comment>
<evidence type="ECO:0000313" key="5">
    <source>
        <dbReference type="Proteomes" id="UP000435304"/>
    </source>
</evidence>
<dbReference type="PANTHER" id="PTHR43861">
    <property type="entry name" value="TRANS-ACONITATE 2-METHYLTRANSFERASE-RELATED"/>
    <property type="match status" value="1"/>
</dbReference>
<dbReference type="InterPro" id="IPR041698">
    <property type="entry name" value="Methyltransf_25"/>
</dbReference>
<protein>
    <submittedName>
        <fullName evidence="4">Methyltransferase domain-containing protein</fullName>
    </submittedName>
</protein>
<sequence>MSPDRRPGWALDEVGSAGRENLDPDHVARYDAIEDAAAEEVAWLRAAGVLPCDVVVDLGAGTGQFTLAVAGTARRVVAVDVSTPMLARLRTKLVSDGVEGVETVQAGFLSYRHTGAPADLVYSRYALHHLPDAWKAIALTRARALLRPGGTLRLWDLVLDFPAQEAEQRFEAWCASAGDAGTGGWSRADFEEHLREEHSTFSWLLEPMLERAGFAVRDRAVSEDRMFVRYLLTAV</sequence>
<gene>
    <name evidence="4" type="ORF">GC722_03440</name>
</gene>
<dbReference type="PANTHER" id="PTHR43861:SF1">
    <property type="entry name" value="TRANS-ACONITATE 2-METHYLTRANSFERASE"/>
    <property type="match status" value="1"/>
</dbReference>
<dbReference type="RefSeq" id="WP_197429742.1">
    <property type="nucleotide sequence ID" value="NZ_WPCU01000004.1"/>
</dbReference>
<evidence type="ECO:0000313" key="4">
    <source>
        <dbReference type="EMBL" id="MVA75085.1"/>
    </source>
</evidence>
<dbReference type="SUPFAM" id="SSF53335">
    <property type="entry name" value="S-adenosyl-L-methionine-dependent methyltransferases"/>
    <property type="match status" value="1"/>
</dbReference>
<dbReference type="InterPro" id="IPR029063">
    <property type="entry name" value="SAM-dependent_MTases_sf"/>
</dbReference>
<dbReference type="EMBL" id="WPCU01000004">
    <property type="protein sequence ID" value="MVA75085.1"/>
    <property type="molecule type" value="Genomic_DNA"/>
</dbReference>
<keyword evidence="1 4" id="KW-0489">Methyltransferase</keyword>
<organism evidence="4 5">
    <name type="scientific">Auraticoccus cholistanensis</name>
    <dbReference type="NCBI Taxonomy" id="2656650"/>
    <lineage>
        <taxon>Bacteria</taxon>
        <taxon>Bacillati</taxon>
        <taxon>Actinomycetota</taxon>
        <taxon>Actinomycetes</taxon>
        <taxon>Propionibacteriales</taxon>
        <taxon>Propionibacteriaceae</taxon>
        <taxon>Auraticoccus</taxon>
    </lineage>
</organism>
<dbReference type="Pfam" id="PF13649">
    <property type="entry name" value="Methyltransf_25"/>
    <property type="match status" value="1"/>
</dbReference>
<dbReference type="GO" id="GO:0008168">
    <property type="term" value="F:methyltransferase activity"/>
    <property type="evidence" value="ECO:0007669"/>
    <property type="project" value="UniProtKB-KW"/>
</dbReference>
<evidence type="ECO:0000256" key="1">
    <source>
        <dbReference type="ARBA" id="ARBA00022603"/>
    </source>
</evidence>
<name>A0A6A9UTL7_9ACTN</name>
<dbReference type="Gene3D" id="3.40.50.150">
    <property type="entry name" value="Vaccinia Virus protein VP39"/>
    <property type="match status" value="1"/>
</dbReference>